<keyword evidence="4" id="KW-1185">Reference proteome</keyword>
<feature type="compositionally biased region" description="Low complexity" evidence="1">
    <location>
        <begin position="40"/>
        <end position="59"/>
    </location>
</feature>
<feature type="region of interest" description="Disordered" evidence="1">
    <location>
        <begin position="99"/>
        <end position="135"/>
    </location>
</feature>
<evidence type="ECO:0000313" key="4">
    <source>
        <dbReference type="Proteomes" id="UP001589810"/>
    </source>
</evidence>
<sequence length="235" mass="24544">MTYPPQPPQGPYGQQYPPPPPPPPGYGQQQYPPPNPYPQQPQYGQFGQQPGQFGPQFPGGMPPRKPSYAKPLLILLGVLVVSALAVGGVVWFDTANAPQHTASTGTSTTHAPARTTTHSAPSSGSSSGSGGSAQSEAKAVADRFVAAVNKHDADAATQLVCPADRDEYAKVAATPNSVFDPSTNTHMELTSIAQTDSTHAAAKIHTVGTKNGEQRSQDATVLVTKQSAGWFVCNT</sequence>
<evidence type="ECO:0000313" key="3">
    <source>
        <dbReference type="EMBL" id="MFC0542260.1"/>
    </source>
</evidence>
<keyword evidence="2" id="KW-1133">Transmembrane helix</keyword>
<proteinExistence type="predicted"/>
<feature type="compositionally biased region" description="Pro residues" evidence="1">
    <location>
        <begin position="1"/>
        <end position="39"/>
    </location>
</feature>
<reference evidence="3 4" key="1">
    <citation type="submission" date="2024-09" db="EMBL/GenBank/DDBJ databases">
        <authorList>
            <person name="Sun Q."/>
            <person name="Mori K."/>
        </authorList>
    </citation>
    <scope>NUCLEOTIDE SEQUENCE [LARGE SCALE GENOMIC DNA]</scope>
    <source>
        <strain evidence="3 4">TBRC 1432</strain>
    </source>
</reference>
<dbReference type="SUPFAM" id="SSF81995">
    <property type="entry name" value="beta-sandwich domain of Sec23/24"/>
    <property type="match status" value="1"/>
</dbReference>
<protein>
    <recommendedName>
        <fullName evidence="5">DUF4878 domain-containing protein</fullName>
    </recommendedName>
</protein>
<organism evidence="3 4">
    <name type="scientific">Kutzneria chonburiensis</name>
    <dbReference type="NCBI Taxonomy" id="1483604"/>
    <lineage>
        <taxon>Bacteria</taxon>
        <taxon>Bacillati</taxon>
        <taxon>Actinomycetota</taxon>
        <taxon>Actinomycetes</taxon>
        <taxon>Pseudonocardiales</taxon>
        <taxon>Pseudonocardiaceae</taxon>
        <taxon>Kutzneria</taxon>
    </lineage>
</organism>
<name>A0ABV6MPL8_9PSEU</name>
<keyword evidence="2" id="KW-0472">Membrane</keyword>
<feature type="region of interest" description="Disordered" evidence="1">
    <location>
        <begin position="1"/>
        <end position="64"/>
    </location>
</feature>
<dbReference type="EMBL" id="JBHLUD010000003">
    <property type="protein sequence ID" value="MFC0542260.1"/>
    <property type="molecule type" value="Genomic_DNA"/>
</dbReference>
<comment type="caution">
    <text evidence="3">The sequence shown here is derived from an EMBL/GenBank/DDBJ whole genome shotgun (WGS) entry which is preliminary data.</text>
</comment>
<evidence type="ECO:0000256" key="1">
    <source>
        <dbReference type="SAM" id="MobiDB-lite"/>
    </source>
</evidence>
<gene>
    <name evidence="3" type="ORF">ACFFH7_12255</name>
</gene>
<dbReference type="Proteomes" id="UP001589810">
    <property type="component" value="Unassembled WGS sequence"/>
</dbReference>
<feature type="transmembrane region" description="Helical" evidence="2">
    <location>
        <begin position="72"/>
        <end position="92"/>
    </location>
</feature>
<evidence type="ECO:0000256" key="2">
    <source>
        <dbReference type="SAM" id="Phobius"/>
    </source>
</evidence>
<feature type="compositionally biased region" description="Low complexity" evidence="1">
    <location>
        <begin position="100"/>
        <end position="126"/>
    </location>
</feature>
<keyword evidence="2" id="KW-0812">Transmembrane</keyword>
<evidence type="ECO:0008006" key="5">
    <source>
        <dbReference type="Google" id="ProtNLM"/>
    </source>
</evidence>
<accession>A0ABV6MPL8</accession>
<dbReference type="RefSeq" id="WP_273942933.1">
    <property type="nucleotide sequence ID" value="NZ_CP097263.1"/>
</dbReference>